<dbReference type="Proteomes" id="UP001059934">
    <property type="component" value="Chromosome"/>
</dbReference>
<evidence type="ECO:0000313" key="2">
    <source>
        <dbReference type="Proteomes" id="UP001059934"/>
    </source>
</evidence>
<organism evidence="1 2">
    <name type="scientific">SAR92 clade bacterium H455</name>
    <dbReference type="NCBI Taxonomy" id="2974818"/>
    <lineage>
        <taxon>Bacteria</taxon>
        <taxon>Pseudomonadati</taxon>
        <taxon>Pseudomonadota</taxon>
        <taxon>Gammaproteobacteria</taxon>
        <taxon>Cellvibrionales</taxon>
        <taxon>Porticoccaceae</taxon>
        <taxon>SAR92 clade</taxon>
    </lineage>
</organism>
<dbReference type="EMBL" id="CP103416">
    <property type="protein sequence ID" value="UVW34900.1"/>
    <property type="molecule type" value="Genomic_DNA"/>
</dbReference>
<evidence type="ECO:0000313" key="1">
    <source>
        <dbReference type="EMBL" id="UVW34900.1"/>
    </source>
</evidence>
<accession>A0ABY5TM23</accession>
<gene>
    <name evidence="1" type="ORF">NYF23_12920</name>
</gene>
<dbReference type="Pfam" id="PF14357">
    <property type="entry name" value="DUF4404"/>
    <property type="match status" value="1"/>
</dbReference>
<dbReference type="InterPro" id="IPR025516">
    <property type="entry name" value="DUF4404"/>
</dbReference>
<sequence>MPSSEKANQRNELKTRLEELHNQLIKSSHISAADRDMLGKMVVGVLQLEDVRSKQVQQDAPEAAGDTIGDQGLRDTLEQKSLEYEAQHPKLAFTLRQILDILARMGI</sequence>
<proteinExistence type="predicted"/>
<protein>
    <submittedName>
        <fullName evidence="1">DUF4404 family protein</fullName>
    </submittedName>
</protein>
<reference evidence="1" key="1">
    <citation type="submission" date="2022-08" db="EMBL/GenBank/DDBJ databases">
        <title>Catabolic pathway analysis in culturable SAR92 clade bacteria reveals their overlooked roles in DMSP degradation in coastal seas.</title>
        <authorList>
            <person name="He X."/>
            <person name="Zhang X."/>
            <person name="Zhang Y."/>
        </authorList>
    </citation>
    <scope>NUCLEOTIDE SEQUENCE</scope>
    <source>
        <strain evidence="1">H455</strain>
    </source>
</reference>
<name>A0ABY5TM23_9GAMM</name>
<keyword evidence="2" id="KW-1185">Reference proteome</keyword>